<evidence type="ECO:0000256" key="1">
    <source>
        <dbReference type="SAM" id="MobiDB-lite"/>
    </source>
</evidence>
<gene>
    <name evidence="2" type="ORF">NDU88_002902</name>
</gene>
<protein>
    <submittedName>
        <fullName evidence="2">Uncharacterized protein</fullName>
    </submittedName>
</protein>
<feature type="region of interest" description="Disordered" evidence="1">
    <location>
        <begin position="1"/>
        <end position="48"/>
    </location>
</feature>
<reference evidence="2" key="1">
    <citation type="journal article" date="2022" name="bioRxiv">
        <title>Sequencing and chromosome-scale assembly of the giantPleurodeles waltlgenome.</title>
        <authorList>
            <person name="Brown T."/>
            <person name="Elewa A."/>
            <person name="Iarovenko S."/>
            <person name="Subramanian E."/>
            <person name="Araus A.J."/>
            <person name="Petzold A."/>
            <person name="Susuki M."/>
            <person name="Suzuki K.-i.T."/>
            <person name="Hayashi T."/>
            <person name="Toyoda A."/>
            <person name="Oliveira C."/>
            <person name="Osipova E."/>
            <person name="Leigh N.D."/>
            <person name="Simon A."/>
            <person name="Yun M.H."/>
        </authorList>
    </citation>
    <scope>NUCLEOTIDE SEQUENCE</scope>
    <source>
        <strain evidence="2">20211129_DDA</strain>
        <tissue evidence="2">Liver</tissue>
    </source>
</reference>
<accession>A0AAV7M1Z5</accession>
<name>A0AAV7M1Z5_PLEWA</name>
<dbReference type="AlphaFoldDB" id="A0AAV7M1Z5"/>
<evidence type="ECO:0000313" key="3">
    <source>
        <dbReference type="Proteomes" id="UP001066276"/>
    </source>
</evidence>
<proteinExistence type="predicted"/>
<comment type="caution">
    <text evidence="2">The sequence shown here is derived from an EMBL/GenBank/DDBJ whole genome shotgun (WGS) entry which is preliminary data.</text>
</comment>
<keyword evidence="3" id="KW-1185">Reference proteome</keyword>
<organism evidence="2 3">
    <name type="scientific">Pleurodeles waltl</name>
    <name type="common">Iberian ribbed newt</name>
    <dbReference type="NCBI Taxonomy" id="8319"/>
    <lineage>
        <taxon>Eukaryota</taxon>
        <taxon>Metazoa</taxon>
        <taxon>Chordata</taxon>
        <taxon>Craniata</taxon>
        <taxon>Vertebrata</taxon>
        <taxon>Euteleostomi</taxon>
        <taxon>Amphibia</taxon>
        <taxon>Batrachia</taxon>
        <taxon>Caudata</taxon>
        <taxon>Salamandroidea</taxon>
        <taxon>Salamandridae</taxon>
        <taxon>Pleurodelinae</taxon>
        <taxon>Pleurodeles</taxon>
    </lineage>
</organism>
<evidence type="ECO:0000313" key="2">
    <source>
        <dbReference type="EMBL" id="KAJ1097785.1"/>
    </source>
</evidence>
<dbReference type="Proteomes" id="UP001066276">
    <property type="component" value="Chromosome 10"/>
</dbReference>
<dbReference type="EMBL" id="JANPWB010000014">
    <property type="protein sequence ID" value="KAJ1097785.1"/>
    <property type="molecule type" value="Genomic_DNA"/>
</dbReference>
<sequence>MDGGSQASRPAPAGQCTGRGRSPGALLLGRSATGIRRRGPVQAPQGLSPVFQPATHVISSAIGLASARRVAIAILFSLPGSARSPRGHRMQGLRFFFGVRDPRETQGHRGVRIGVFQLPWTVLIMGG</sequence>